<reference evidence="3" key="1">
    <citation type="submission" date="2016-10" db="EMBL/GenBank/DDBJ databases">
        <authorList>
            <person name="Varghese N."/>
            <person name="Submissions S."/>
        </authorList>
    </citation>
    <scope>NUCLEOTIDE SEQUENCE [LARGE SCALE GENOMIC DNA]</scope>
    <source>
        <strain evidence="3">CGMCC 1.6963</strain>
    </source>
</reference>
<dbReference type="PROSITE" id="PS51819">
    <property type="entry name" value="VOC"/>
    <property type="match status" value="1"/>
</dbReference>
<accession>A0A1H9XVA5</accession>
<keyword evidence="2" id="KW-0560">Oxidoreductase</keyword>
<sequence length="126" mass="14088">MTAAFNHTIVHSHDKQASAEFLAEILGLEAPTPYGPFVTVRLGNGVTLDFADEFGTPHQQHYAFLVTEEEFDAVLGRLTERGITYWADPFHRRKGQVNTEDGGRGLYWKDPSGHNLEVITVPYGGW</sequence>
<dbReference type="STRING" id="587636.SAMN05216199_0589"/>
<organism evidence="2 3">
    <name type="scientific">Pedococcus cremeus</name>
    <dbReference type="NCBI Taxonomy" id="587636"/>
    <lineage>
        <taxon>Bacteria</taxon>
        <taxon>Bacillati</taxon>
        <taxon>Actinomycetota</taxon>
        <taxon>Actinomycetes</taxon>
        <taxon>Micrococcales</taxon>
        <taxon>Intrasporangiaceae</taxon>
        <taxon>Pedococcus</taxon>
    </lineage>
</organism>
<feature type="domain" description="VOC" evidence="1">
    <location>
        <begin position="4"/>
        <end position="121"/>
    </location>
</feature>
<dbReference type="InterPro" id="IPR029068">
    <property type="entry name" value="Glyas_Bleomycin-R_OHBP_Dase"/>
</dbReference>
<evidence type="ECO:0000313" key="2">
    <source>
        <dbReference type="EMBL" id="SES50034.1"/>
    </source>
</evidence>
<dbReference type="AlphaFoldDB" id="A0A1H9XVA5"/>
<dbReference type="GO" id="GO:0051213">
    <property type="term" value="F:dioxygenase activity"/>
    <property type="evidence" value="ECO:0007669"/>
    <property type="project" value="UniProtKB-KW"/>
</dbReference>
<dbReference type="SUPFAM" id="SSF54593">
    <property type="entry name" value="Glyoxalase/Bleomycin resistance protein/Dihydroxybiphenyl dioxygenase"/>
    <property type="match status" value="1"/>
</dbReference>
<dbReference type="RefSeq" id="WP_091763372.1">
    <property type="nucleotide sequence ID" value="NZ_FOHB01000017.1"/>
</dbReference>
<dbReference type="EMBL" id="FOHB01000017">
    <property type="protein sequence ID" value="SES50034.1"/>
    <property type="molecule type" value="Genomic_DNA"/>
</dbReference>
<dbReference type="Proteomes" id="UP000199019">
    <property type="component" value="Unassembled WGS sequence"/>
</dbReference>
<proteinExistence type="predicted"/>
<keyword evidence="2" id="KW-0223">Dioxygenase</keyword>
<evidence type="ECO:0000259" key="1">
    <source>
        <dbReference type="PROSITE" id="PS51819"/>
    </source>
</evidence>
<keyword evidence="3" id="KW-1185">Reference proteome</keyword>
<evidence type="ECO:0000313" key="3">
    <source>
        <dbReference type="Proteomes" id="UP000199019"/>
    </source>
</evidence>
<dbReference type="CDD" id="cd08351">
    <property type="entry name" value="ChaP_like"/>
    <property type="match status" value="1"/>
</dbReference>
<dbReference type="InterPro" id="IPR004360">
    <property type="entry name" value="Glyas_Fos-R_dOase_dom"/>
</dbReference>
<dbReference type="OrthoDB" id="9810341at2"/>
<gene>
    <name evidence="2" type="ORF">SAMN05216199_0589</name>
</gene>
<dbReference type="InterPro" id="IPR037523">
    <property type="entry name" value="VOC_core"/>
</dbReference>
<dbReference type="Pfam" id="PF00903">
    <property type="entry name" value="Glyoxalase"/>
    <property type="match status" value="1"/>
</dbReference>
<protein>
    <submittedName>
        <fullName evidence="2">Predicted dioxygenase of extradiol dioxygenase family</fullName>
    </submittedName>
</protein>
<dbReference type="Gene3D" id="3.10.180.10">
    <property type="entry name" value="2,3-Dihydroxybiphenyl 1,2-Dioxygenase, domain 1"/>
    <property type="match status" value="1"/>
</dbReference>
<name>A0A1H9XVA5_9MICO</name>